<evidence type="ECO:0000313" key="2">
    <source>
        <dbReference type="Proteomes" id="UP000034562"/>
    </source>
</evidence>
<dbReference type="Gene3D" id="3.30.2310.20">
    <property type="entry name" value="RelE-like"/>
    <property type="match status" value="1"/>
</dbReference>
<dbReference type="InterPro" id="IPR035093">
    <property type="entry name" value="RelE/ParE_toxin_dom_sf"/>
</dbReference>
<dbReference type="STRING" id="1618563.UU12_C0016G0005"/>
<sequence length="86" mass="10074">MDIELSSNFLKKAKRLSKEEKVLLSDRIEIFRDNVNDSRLKIHPLTGKLKGLLSFSLNYSKRVTFVYLEKEKVLFIDVGSHDQVYK</sequence>
<evidence type="ECO:0000313" key="1">
    <source>
        <dbReference type="EMBL" id="KKR70846.1"/>
    </source>
</evidence>
<dbReference type="EMBL" id="LBZK01000016">
    <property type="protein sequence ID" value="KKR70846.1"/>
    <property type="molecule type" value="Genomic_DNA"/>
</dbReference>
<dbReference type="SUPFAM" id="SSF143011">
    <property type="entry name" value="RelE-like"/>
    <property type="match status" value="1"/>
</dbReference>
<proteinExistence type="predicted"/>
<organism evidence="1 2">
    <name type="scientific">Candidatus Woesebacteria bacterium GW2011_GWA2_40_7b</name>
    <dbReference type="NCBI Taxonomy" id="1618563"/>
    <lineage>
        <taxon>Bacteria</taxon>
        <taxon>Candidatus Woeseibacteriota</taxon>
    </lineage>
</organism>
<gene>
    <name evidence="1" type="ORF">UU12_C0016G0005</name>
</gene>
<evidence type="ECO:0008006" key="3">
    <source>
        <dbReference type="Google" id="ProtNLM"/>
    </source>
</evidence>
<name>A0A0G0T7U5_9BACT</name>
<accession>A0A0G0T7U5</accession>
<comment type="caution">
    <text evidence="1">The sequence shown here is derived from an EMBL/GenBank/DDBJ whole genome shotgun (WGS) entry which is preliminary data.</text>
</comment>
<dbReference type="AlphaFoldDB" id="A0A0G0T7U5"/>
<dbReference type="Proteomes" id="UP000034562">
    <property type="component" value="Unassembled WGS sequence"/>
</dbReference>
<protein>
    <recommendedName>
        <fullName evidence="3">Plasmid stabilization system</fullName>
    </recommendedName>
</protein>
<reference evidence="1 2" key="1">
    <citation type="journal article" date="2015" name="Nature">
        <title>rRNA introns, odd ribosomes, and small enigmatic genomes across a large radiation of phyla.</title>
        <authorList>
            <person name="Brown C.T."/>
            <person name="Hug L.A."/>
            <person name="Thomas B.C."/>
            <person name="Sharon I."/>
            <person name="Castelle C.J."/>
            <person name="Singh A."/>
            <person name="Wilkins M.J."/>
            <person name="Williams K.H."/>
            <person name="Banfield J.F."/>
        </authorList>
    </citation>
    <scope>NUCLEOTIDE SEQUENCE [LARGE SCALE GENOMIC DNA]</scope>
</reference>